<dbReference type="EMBL" id="CP090978">
    <property type="protein sequence ID" value="UJF31319.1"/>
    <property type="molecule type" value="Genomic_DNA"/>
</dbReference>
<dbReference type="SUPFAM" id="SSF111369">
    <property type="entry name" value="HlyD-like secretion proteins"/>
    <property type="match status" value="1"/>
</dbReference>
<evidence type="ECO:0000313" key="4">
    <source>
        <dbReference type="Proteomes" id="UP001649230"/>
    </source>
</evidence>
<name>A0ABY3SBJ5_9BACL</name>
<protein>
    <submittedName>
        <fullName evidence="3">Biotin/lipoyl-binding protein</fullName>
    </submittedName>
</protein>
<keyword evidence="1" id="KW-0732">Signal</keyword>
<dbReference type="PANTHER" id="PTHR30469:SF15">
    <property type="entry name" value="HLYD FAMILY OF SECRETION PROTEINS"/>
    <property type="match status" value="1"/>
</dbReference>
<feature type="domain" description="Multidrug resistance protein MdtA-like barrel-sandwich hybrid" evidence="2">
    <location>
        <begin position="71"/>
        <end position="105"/>
    </location>
</feature>
<accession>A0ABY3SBJ5</accession>
<feature type="chain" id="PRO_5045110150" evidence="1">
    <location>
        <begin position="21"/>
        <end position="167"/>
    </location>
</feature>
<dbReference type="Gene3D" id="1.10.287.470">
    <property type="entry name" value="Helix hairpin bin"/>
    <property type="match status" value="1"/>
</dbReference>
<evidence type="ECO:0000259" key="2">
    <source>
        <dbReference type="Pfam" id="PF25917"/>
    </source>
</evidence>
<dbReference type="PROSITE" id="PS51257">
    <property type="entry name" value="PROKAR_LIPOPROTEIN"/>
    <property type="match status" value="1"/>
</dbReference>
<sequence length="167" mass="17566">MKSLRSISFIAAVTAVTVIAGCSTAGTAAKPGANNRSAVRQMTVETQTVKLSDIGGGQVFTGSITPAFTTNISSKVSGRVNAINVAVGDHVQVGEALAEIDTTSLRQSLEQSQMDLAVTQAQYNKAIADQQNSLVAAQKSLAVQQAAYEKTINDQKKCCRYRANSIK</sequence>
<evidence type="ECO:0000313" key="3">
    <source>
        <dbReference type="EMBL" id="UJF31319.1"/>
    </source>
</evidence>
<dbReference type="Pfam" id="PF25917">
    <property type="entry name" value="BSH_RND"/>
    <property type="match status" value="1"/>
</dbReference>
<dbReference type="Proteomes" id="UP001649230">
    <property type="component" value="Chromosome"/>
</dbReference>
<dbReference type="Gene3D" id="2.40.50.100">
    <property type="match status" value="1"/>
</dbReference>
<proteinExistence type="predicted"/>
<dbReference type="PANTHER" id="PTHR30469">
    <property type="entry name" value="MULTIDRUG RESISTANCE PROTEIN MDTA"/>
    <property type="match status" value="1"/>
</dbReference>
<dbReference type="InterPro" id="IPR058625">
    <property type="entry name" value="MdtA-like_BSH"/>
</dbReference>
<organism evidence="3 4">
    <name type="scientific">Paenibacillus hexagrammi</name>
    <dbReference type="NCBI Taxonomy" id="2908839"/>
    <lineage>
        <taxon>Bacteria</taxon>
        <taxon>Bacillati</taxon>
        <taxon>Bacillota</taxon>
        <taxon>Bacilli</taxon>
        <taxon>Bacillales</taxon>
        <taxon>Paenibacillaceae</taxon>
        <taxon>Paenibacillus</taxon>
    </lineage>
</organism>
<keyword evidence="4" id="KW-1185">Reference proteome</keyword>
<gene>
    <name evidence="3" type="ORF">L0M14_15775</name>
</gene>
<feature type="signal peptide" evidence="1">
    <location>
        <begin position="1"/>
        <end position="20"/>
    </location>
</feature>
<evidence type="ECO:0000256" key="1">
    <source>
        <dbReference type="SAM" id="SignalP"/>
    </source>
</evidence>
<dbReference type="RefSeq" id="WP_235117666.1">
    <property type="nucleotide sequence ID" value="NZ_CP090978.1"/>
</dbReference>
<reference evidence="3 4" key="1">
    <citation type="journal article" date="2024" name="Int. J. Syst. Evol. Microbiol.">
        <title>Paenibacillus hexagrammi sp. nov., a novel bacterium isolated from the gut content of Hexagrammos agrammus.</title>
        <authorList>
            <person name="Jung H.K."/>
            <person name="Kim D.G."/>
            <person name="Zin H."/>
            <person name="Park J."/>
            <person name="Jung H."/>
            <person name="Kim Y.O."/>
            <person name="Kong H.J."/>
            <person name="Kim J.W."/>
            <person name="Kim Y.S."/>
        </authorList>
    </citation>
    <scope>NUCLEOTIDE SEQUENCE [LARGE SCALE GENOMIC DNA]</scope>
    <source>
        <strain evidence="3 4">YPD9-1</strain>
    </source>
</reference>